<evidence type="ECO:0000259" key="1">
    <source>
        <dbReference type="Pfam" id="PF06114"/>
    </source>
</evidence>
<accession>A0A317F8W4</accession>
<dbReference type="RefSeq" id="WP_109873362.1">
    <property type="nucleotide sequence ID" value="NZ_QGNA01000007.1"/>
</dbReference>
<proteinExistence type="predicted"/>
<feature type="domain" description="IrrE N-terminal-like" evidence="1">
    <location>
        <begin position="82"/>
        <end position="116"/>
    </location>
</feature>
<comment type="caution">
    <text evidence="2">The sequence shown here is derived from an EMBL/GenBank/DDBJ whole genome shotgun (WGS) entry which is preliminary data.</text>
</comment>
<dbReference type="Pfam" id="PF06114">
    <property type="entry name" value="Peptidase_M78"/>
    <property type="match status" value="1"/>
</dbReference>
<dbReference type="OrthoDB" id="9794834at2"/>
<dbReference type="AlphaFoldDB" id="A0A317F8W4"/>
<dbReference type="EMBL" id="QGNA01000007">
    <property type="protein sequence ID" value="PWS34389.1"/>
    <property type="molecule type" value="Genomic_DNA"/>
</dbReference>
<dbReference type="Gene3D" id="1.10.10.2910">
    <property type="match status" value="1"/>
</dbReference>
<reference evidence="3" key="1">
    <citation type="submission" date="2018-05" db="EMBL/GenBank/DDBJ databases">
        <authorList>
            <person name="Du Z."/>
            <person name="Wang X."/>
        </authorList>
    </citation>
    <scope>NUCLEOTIDE SEQUENCE [LARGE SCALE GENOMIC DNA]</scope>
    <source>
        <strain evidence="3">CQN31</strain>
    </source>
</reference>
<keyword evidence="3" id="KW-1185">Reference proteome</keyword>
<sequence length="235" mass="25388">MARYRSEDVANAFWEGAGGRARFGSPADVERAAARVLPVAVHRVASLHTGAVVRFLCRVGADPWLDGAPRPLRGCLIADAGKALILVDRDDPVDEQRMTIAHEVAHLLLHYLKPREEAVTAFGPRILAVLDRTRPATPGEKLSAALRNVPIEPFRHAMDRGHTGHAGVISAMEDEADDLAVELLAPWRELRAMRGGGPGPLRERFGLPAPVAARLAGVIGRPRTSPGVIGLFRQK</sequence>
<organism evidence="2 3">
    <name type="scientific">Falsiroseomonas bella</name>
    <dbReference type="NCBI Taxonomy" id="2184016"/>
    <lineage>
        <taxon>Bacteria</taxon>
        <taxon>Pseudomonadati</taxon>
        <taxon>Pseudomonadota</taxon>
        <taxon>Alphaproteobacteria</taxon>
        <taxon>Acetobacterales</taxon>
        <taxon>Roseomonadaceae</taxon>
        <taxon>Falsiroseomonas</taxon>
    </lineage>
</organism>
<gene>
    <name evidence="2" type="ORF">DFH01_25575</name>
</gene>
<protein>
    <recommendedName>
        <fullName evidence="1">IrrE N-terminal-like domain-containing protein</fullName>
    </recommendedName>
</protein>
<evidence type="ECO:0000313" key="3">
    <source>
        <dbReference type="Proteomes" id="UP000245765"/>
    </source>
</evidence>
<evidence type="ECO:0000313" key="2">
    <source>
        <dbReference type="EMBL" id="PWS34389.1"/>
    </source>
</evidence>
<dbReference type="InterPro" id="IPR010359">
    <property type="entry name" value="IrrE_HExxH"/>
</dbReference>
<dbReference type="Proteomes" id="UP000245765">
    <property type="component" value="Unassembled WGS sequence"/>
</dbReference>
<name>A0A317F8W4_9PROT</name>